<reference evidence="1" key="2">
    <citation type="journal article" date="2015" name="Data Brief">
        <title>Shoot transcriptome of the giant reed, Arundo donax.</title>
        <authorList>
            <person name="Barrero R.A."/>
            <person name="Guerrero F.D."/>
            <person name="Moolhuijzen P."/>
            <person name="Goolsby J.A."/>
            <person name="Tidwell J."/>
            <person name="Bellgard S.E."/>
            <person name="Bellgard M.I."/>
        </authorList>
    </citation>
    <scope>NUCLEOTIDE SEQUENCE</scope>
    <source>
        <tissue evidence="1">Shoot tissue taken approximately 20 cm above the soil surface</tissue>
    </source>
</reference>
<dbReference type="AlphaFoldDB" id="A0A0A9BVU2"/>
<reference evidence="1" key="1">
    <citation type="submission" date="2014-09" db="EMBL/GenBank/DDBJ databases">
        <authorList>
            <person name="Magalhaes I.L.F."/>
            <person name="Oliveira U."/>
            <person name="Santos F.R."/>
            <person name="Vidigal T.H.D.A."/>
            <person name="Brescovit A.D."/>
            <person name="Santos A.J."/>
        </authorList>
    </citation>
    <scope>NUCLEOTIDE SEQUENCE</scope>
    <source>
        <tissue evidence="1">Shoot tissue taken approximately 20 cm above the soil surface</tissue>
    </source>
</reference>
<sequence>MDSDLRGSGFRGSRRFRVRRISAALWGF</sequence>
<evidence type="ECO:0000313" key="1">
    <source>
        <dbReference type="EMBL" id="JAD66328.1"/>
    </source>
</evidence>
<proteinExistence type="predicted"/>
<dbReference type="EMBL" id="GBRH01231567">
    <property type="protein sequence ID" value="JAD66328.1"/>
    <property type="molecule type" value="Transcribed_RNA"/>
</dbReference>
<organism evidence="1">
    <name type="scientific">Arundo donax</name>
    <name type="common">Giant reed</name>
    <name type="synonym">Donax arundinaceus</name>
    <dbReference type="NCBI Taxonomy" id="35708"/>
    <lineage>
        <taxon>Eukaryota</taxon>
        <taxon>Viridiplantae</taxon>
        <taxon>Streptophyta</taxon>
        <taxon>Embryophyta</taxon>
        <taxon>Tracheophyta</taxon>
        <taxon>Spermatophyta</taxon>
        <taxon>Magnoliopsida</taxon>
        <taxon>Liliopsida</taxon>
        <taxon>Poales</taxon>
        <taxon>Poaceae</taxon>
        <taxon>PACMAD clade</taxon>
        <taxon>Arundinoideae</taxon>
        <taxon>Arundineae</taxon>
        <taxon>Arundo</taxon>
    </lineage>
</organism>
<accession>A0A0A9BVU2</accession>
<protein>
    <submittedName>
        <fullName evidence="1">Uncharacterized protein</fullName>
    </submittedName>
</protein>
<name>A0A0A9BVU2_ARUDO</name>